<dbReference type="AlphaFoldDB" id="A0A937DBQ2"/>
<accession>A0A937DBQ2</accession>
<evidence type="ECO:0000313" key="1">
    <source>
        <dbReference type="EMBL" id="MBL0685977.1"/>
    </source>
</evidence>
<evidence type="ECO:0000313" key="2">
    <source>
        <dbReference type="Proteomes" id="UP000651057"/>
    </source>
</evidence>
<proteinExistence type="predicted"/>
<comment type="caution">
    <text evidence="1">The sequence shown here is derived from an EMBL/GenBank/DDBJ whole genome shotgun (WGS) entry which is preliminary data.</text>
</comment>
<keyword evidence="2" id="KW-1185">Reference proteome</keyword>
<gene>
    <name evidence="1" type="ORF">JJQ60_20790</name>
</gene>
<dbReference type="Proteomes" id="UP000651057">
    <property type="component" value="Unassembled WGS sequence"/>
</dbReference>
<dbReference type="RefSeq" id="WP_201924465.1">
    <property type="nucleotide sequence ID" value="NZ_BAABAX010000016.1"/>
</dbReference>
<dbReference type="EMBL" id="JAERQJ010000015">
    <property type="protein sequence ID" value="MBL0685977.1"/>
    <property type="molecule type" value="Genomic_DNA"/>
</dbReference>
<protein>
    <submittedName>
        <fullName evidence="1">DUF1059 domain-containing protein</fullName>
    </submittedName>
</protein>
<reference evidence="1" key="1">
    <citation type="submission" date="2021-01" db="EMBL/GenBank/DDBJ databases">
        <authorList>
            <person name="Zhong Y.L."/>
        </authorList>
    </citation>
    <scope>NUCLEOTIDE SEQUENCE</scope>
    <source>
        <strain evidence="1">KCTC 23302</strain>
    </source>
</reference>
<name>A0A937DBQ2_9FLAO</name>
<sequence>MKTMTCKQLGGACDKEFQANTFEDIAEMSKKHGLEMYQKNDKAHQKAMTAMQKLMQDPNAIHRWFENKRKEFNALPHT</sequence>
<organism evidence="1 2">
    <name type="scientific">Aquimarina mytili</name>
    <dbReference type="NCBI Taxonomy" id="874423"/>
    <lineage>
        <taxon>Bacteria</taxon>
        <taxon>Pseudomonadati</taxon>
        <taxon>Bacteroidota</taxon>
        <taxon>Flavobacteriia</taxon>
        <taxon>Flavobacteriales</taxon>
        <taxon>Flavobacteriaceae</taxon>
        <taxon>Aquimarina</taxon>
    </lineage>
</organism>